<evidence type="ECO:0000313" key="2">
    <source>
        <dbReference type="EMBL" id="KAF7519024.1"/>
    </source>
</evidence>
<evidence type="ECO:0000256" key="1">
    <source>
        <dbReference type="SAM" id="MobiDB-lite"/>
    </source>
</evidence>
<feature type="region of interest" description="Disordered" evidence="1">
    <location>
        <begin position="1"/>
        <end position="22"/>
    </location>
</feature>
<feature type="compositionally biased region" description="Basic and acidic residues" evidence="1">
    <location>
        <begin position="131"/>
        <end position="148"/>
    </location>
</feature>
<proteinExistence type="predicted"/>
<keyword evidence="3" id="KW-1185">Reference proteome</keyword>
<dbReference type="Proteomes" id="UP000701341">
    <property type="component" value="Unassembled WGS sequence"/>
</dbReference>
<feature type="compositionally biased region" description="Polar residues" evidence="1">
    <location>
        <begin position="184"/>
        <end position="194"/>
    </location>
</feature>
<dbReference type="AlphaFoldDB" id="A0A9P5L0W3"/>
<organism evidence="2 3">
    <name type="scientific">Penicillium crustosum</name>
    <name type="common">Blue mold fungus</name>
    <dbReference type="NCBI Taxonomy" id="36656"/>
    <lineage>
        <taxon>Eukaryota</taxon>
        <taxon>Fungi</taxon>
        <taxon>Dikarya</taxon>
        <taxon>Ascomycota</taxon>
        <taxon>Pezizomycotina</taxon>
        <taxon>Eurotiomycetes</taxon>
        <taxon>Eurotiomycetidae</taxon>
        <taxon>Eurotiales</taxon>
        <taxon>Aspergillaceae</taxon>
        <taxon>Penicillium</taxon>
    </lineage>
</organism>
<feature type="region of interest" description="Disordered" evidence="1">
    <location>
        <begin position="98"/>
        <end position="211"/>
    </location>
</feature>
<name>A0A9P5L0W3_PENCR</name>
<dbReference type="OrthoDB" id="4367625at2759"/>
<gene>
    <name evidence="2" type="ORF">PCG10_010391</name>
</gene>
<accession>A0A9P5L0W3</accession>
<feature type="compositionally biased region" description="Basic and acidic residues" evidence="1">
    <location>
        <begin position="157"/>
        <end position="173"/>
    </location>
</feature>
<evidence type="ECO:0000313" key="3">
    <source>
        <dbReference type="Proteomes" id="UP000701341"/>
    </source>
</evidence>
<comment type="caution">
    <text evidence="2">The sequence shown here is derived from an EMBL/GenBank/DDBJ whole genome shotgun (WGS) entry which is preliminary data.</text>
</comment>
<feature type="compositionally biased region" description="Basic and acidic residues" evidence="1">
    <location>
        <begin position="13"/>
        <end position="22"/>
    </location>
</feature>
<dbReference type="EMBL" id="JAAOZQ010000092">
    <property type="protein sequence ID" value="KAF7519024.1"/>
    <property type="molecule type" value="Genomic_DNA"/>
</dbReference>
<reference evidence="2" key="1">
    <citation type="submission" date="2020-02" db="EMBL/GenBank/DDBJ databases">
        <authorList>
            <person name="Lichtner F.J."/>
        </authorList>
    </citation>
    <scope>NUCLEOTIDE SEQUENCE</scope>
    <source>
        <strain evidence="2">G10</strain>
    </source>
</reference>
<protein>
    <submittedName>
        <fullName evidence="2">Uncharacterized protein</fullName>
    </submittedName>
</protein>
<sequence length="211" mass="22805">MSQQRPPSGAGGGRHDGGRLAQRRCNEAWRSMDRQNAAQAAAQAVQDARVIELVARAIQHRVDQEGFQPSPARDARVAELIVRALDAHVDLRREQNFSARGSSFRGGRGRGDMQGGRRGRGRGRGGGRGGRSRDSTREAGRGRYDHRCGHGAATTREGGRGGYDHRYGHDAAHRAGVFDAGRQNPPSDQVTTRQHSGHQVVRQAAPSGPRA</sequence>